<evidence type="ECO:0000256" key="1">
    <source>
        <dbReference type="ARBA" id="ARBA00002689"/>
    </source>
</evidence>
<dbReference type="Pfam" id="PF11365">
    <property type="entry name" value="SOGA"/>
    <property type="match status" value="1"/>
</dbReference>
<feature type="compositionally biased region" description="Basic and acidic residues" evidence="13">
    <location>
        <begin position="538"/>
        <end position="560"/>
    </location>
</feature>
<dbReference type="InterPro" id="IPR027881">
    <property type="entry name" value="SOGA_CC"/>
</dbReference>
<comment type="similarity">
    <text evidence="3 11">Belongs to the MICOS complex subunit Mic10 family.</text>
</comment>
<evidence type="ECO:0000256" key="11">
    <source>
        <dbReference type="RuleBase" id="RU363011"/>
    </source>
</evidence>
<dbReference type="Pfam" id="PF05769">
    <property type="entry name" value="SIKE"/>
    <property type="match status" value="1"/>
</dbReference>
<keyword evidence="16" id="KW-1185">Reference proteome</keyword>
<dbReference type="PANTHER" id="PTHR15742">
    <property type="entry name" value="GIRDIN"/>
    <property type="match status" value="1"/>
</dbReference>
<feature type="region of interest" description="Disordered" evidence="13">
    <location>
        <begin position="20"/>
        <end position="132"/>
    </location>
</feature>
<feature type="compositionally biased region" description="Low complexity" evidence="13">
    <location>
        <begin position="1308"/>
        <end position="1320"/>
    </location>
</feature>
<evidence type="ECO:0000313" key="15">
    <source>
        <dbReference type="EMBL" id="KAK1801831.1"/>
    </source>
</evidence>
<comment type="similarity">
    <text evidence="2">Belongs to the SIKE family.</text>
</comment>
<evidence type="ECO:0000259" key="14">
    <source>
        <dbReference type="Pfam" id="PF11365"/>
    </source>
</evidence>
<sequence length="1603" mass="179595">CGLHDETKVEKRPPFYAHLSKSPRNRQDIYRHAHSRRTRRYRAARDVTSKSRQRSKNIYMNEMSSQTRHNDAHSKAGCKRGSTSTAATCHTVSGGKETKPDRGTRTGNPVRSASGSQKHRSKVSAPRKLSDADSIPIGCTGVTLSSTDSSSETSDCTLKENKISNIAQSIDIEMSKEGIDRERKRDSREKLPDFAVKCNNLLSSVDHTTVSPGLGFEDRSISTGDERSLVSFDRRLNAGAPETFSDLTGDIADGLHKDLLREIDDLRSENEYLKDEAEELRSEMLEMRDMYMEEDMYQLQELRQQLDQVNKTCRILQYRLRKAERRSLRVAQTGQVDGELIRTLEHDIQVAKSVSLRLHGELEVMQKKSTQLEGENECLRERLQDLEVAKQVLQTELDKSREDDGADLKCQLHFAKEESALMCKKLTKTAMECESMREELARYRLLYGDVDASQAAAGSTNSAHTREAEVKVHLRLVEEEATLLSRRIVELEVENRGLRAEMSELRERAGGSQEDEDELMGAAGQCLAVSVCMEKGEEVGGGNREHRDFEKRNGGHKNSEGEGSEGCPLGQIHREEPIEGKRETLESRVRSAEIPECGSKVPYVEKCNLSLKDQETLVAIRDQATLVRSTVEFLTAPAKNGLSPSSTYSSPYLSKVDNQCEFLTSGLEGLQEQLHALVVNMESLVKSTLTDHESNSTSSGKVEDANMDPVLQTDKHAAQQTPTEEEVRVLNCTWEQNCNQDSLVLITVQLRCFLQQWREGKRPAECKSLFEVCRVLLSDLRAVLHDLGCELQEEYLTSQHISQQFAQAKAASTVECMEPKCLIGRLVSTSECAGAKGSPDLKMASQKDHIEKLQHRLVESYAAVLDMSQQLMVCERNWRCERQEFLKHLNQACQDWHEPNNAKEKFFLHRVDPKAGQSTHTPNKNWLYLTQEAALIDREGPCKTWDCLIMSPSFPGLSLKKEAAQKSHTAPERTSLRIYYSPPSAHRVHLYVDKCEKPAENLQRCCNSPHKHTNGHSTSLYDSWQGTLAFECQNATECDLGTVIRSNSSSGFQSFGSSFSSCLPFSGLEVSANLSDDMKEITANVLQSSFPKPLDRRRGRGSGNHILEVVSTGTQTHALPQVNSVALQTEDPQSVCTGKQWSPRVTSFMSGHHQQIPPSMEKIPGLSSSQSLTNFSRLEVTKDHSLWPLPQCSSGSSAWAHSSATRSSSASGGGSEKPAGRKAMGIHKYGLVQELFRSVCGRGEKAKPGREKAPVVRRDHVGQVKLKKTEGPPSRIPTVQLFRSDSVTKIVNRRFIKQGHKDELGPGQTQSQSQFQCQSSKTPLRKDKGRGQVTLEASSIKVWKESYKLIAPVTAGLELYLPALLEHHTPTFTMPVTIADSALTNTPWQLVGKRICLLKLCVSLEEHQYALELIMGRYRKQMLHLMMRKKELDTKPVLTLHEDHSKEVQSQLERICEMGQVMRRAVRVDDQHYCSVKERLAQLEIENKELHSLLTISKNSLKLQKEEASQPDTEHKTNASDRDICFTMSEQELQQKWDRCLADCAVKVGAGLGLGIVFSVVFFKRRTLPVAFGTGAGLGMAYSNCQNDLRSPYLLYSSDTKKQ</sequence>
<comment type="function">
    <text evidence="1 11">Component of the MICOS complex, a large protein complex of the mitochondrial inner membrane that plays crucial roles in the maintenance of crista junctions, inner membrane architecture, and formation of contact sites to the outer membrane.</text>
</comment>
<keyword evidence="5" id="KW-0812">Transmembrane</keyword>
<evidence type="ECO:0000256" key="13">
    <source>
        <dbReference type="SAM" id="MobiDB-lite"/>
    </source>
</evidence>
<organism evidence="15 16">
    <name type="scientific">Electrophorus voltai</name>
    <dbReference type="NCBI Taxonomy" id="2609070"/>
    <lineage>
        <taxon>Eukaryota</taxon>
        <taxon>Metazoa</taxon>
        <taxon>Chordata</taxon>
        <taxon>Craniata</taxon>
        <taxon>Vertebrata</taxon>
        <taxon>Euteleostomi</taxon>
        <taxon>Actinopterygii</taxon>
        <taxon>Neopterygii</taxon>
        <taxon>Teleostei</taxon>
        <taxon>Ostariophysi</taxon>
        <taxon>Gymnotiformes</taxon>
        <taxon>Gymnotoidei</taxon>
        <taxon>Gymnotidae</taxon>
        <taxon>Electrophorus</taxon>
    </lineage>
</organism>
<feature type="compositionally biased region" description="Basic and acidic residues" evidence="13">
    <location>
        <begin position="572"/>
        <end position="587"/>
    </location>
</feature>
<feature type="compositionally biased region" description="Polar residues" evidence="13">
    <location>
        <begin position="81"/>
        <end position="91"/>
    </location>
</feature>
<evidence type="ECO:0000256" key="5">
    <source>
        <dbReference type="ARBA" id="ARBA00022692"/>
    </source>
</evidence>
<evidence type="ECO:0000256" key="4">
    <source>
        <dbReference type="ARBA" id="ARBA00022553"/>
    </source>
</evidence>
<feature type="domain" description="SOGA coiled-coil" evidence="14">
    <location>
        <begin position="406"/>
        <end position="498"/>
    </location>
</feature>
<feature type="region of interest" description="Disordered" evidence="13">
    <location>
        <begin position="1149"/>
        <end position="1168"/>
    </location>
</feature>
<evidence type="ECO:0000256" key="7">
    <source>
        <dbReference type="ARBA" id="ARBA00022989"/>
    </source>
</evidence>
<evidence type="ECO:0000256" key="2">
    <source>
        <dbReference type="ARBA" id="ARBA00005537"/>
    </source>
</evidence>
<protein>
    <recommendedName>
        <fullName evidence="11">MICOS complex subunit MIC10</fullName>
    </recommendedName>
</protein>
<dbReference type="PANTHER" id="PTHR15742:SF1">
    <property type="entry name" value="PROTEIN SOGA1"/>
    <property type="match status" value="1"/>
</dbReference>
<feature type="compositionally biased region" description="Polar residues" evidence="13">
    <location>
        <begin position="56"/>
        <end position="67"/>
    </location>
</feature>
<comment type="subunit">
    <text evidence="11">Component of the mitochondrial contact site and cristae organizing system (MICOS) complex.</text>
</comment>
<dbReference type="EMBL" id="JAROKS010000008">
    <property type="protein sequence ID" value="KAK1801831.1"/>
    <property type="molecule type" value="Genomic_DNA"/>
</dbReference>
<proteinExistence type="inferred from homology"/>
<feature type="region of interest" description="Disordered" evidence="13">
    <location>
        <begin position="538"/>
        <end position="587"/>
    </location>
</feature>
<dbReference type="InterPro" id="IPR049885">
    <property type="entry name" value="MTCL1-3"/>
</dbReference>
<feature type="compositionally biased region" description="Basic residues" evidence="13">
    <location>
        <begin position="32"/>
        <end position="42"/>
    </location>
</feature>
<dbReference type="InterPro" id="IPR008555">
    <property type="entry name" value="SIKE"/>
</dbReference>
<reference evidence="15" key="1">
    <citation type="submission" date="2023-03" db="EMBL/GenBank/DDBJ databases">
        <title>Electrophorus voltai genome.</title>
        <authorList>
            <person name="Bian C."/>
        </authorList>
    </citation>
    <scope>NUCLEOTIDE SEQUENCE</scope>
    <source>
        <strain evidence="15">CB-2022</strain>
        <tissue evidence="15">Muscle</tissue>
    </source>
</reference>
<dbReference type="Pfam" id="PF04418">
    <property type="entry name" value="DUF543"/>
    <property type="match status" value="1"/>
</dbReference>
<feature type="region of interest" description="Disordered" evidence="13">
    <location>
        <begin position="1301"/>
        <end position="1330"/>
    </location>
</feature>
<evidence type="ECO:0000256" key="8">
    <source>
        <dbReference type="ARBA" id="ARBA00023054"/>
    </source>
</evidence>
<comment type="caution">
    <text evidence="15">The sequence shown here is derived from an EMBL/GenBank/DDBJ whole genome shotgun (WGS) entry which is preliminary data.</text>
</comment>
<keyword evidence="6 11" id="KW-0999">Mitochondrion inner membrane</keyword>
<feature type="region of interest" description="Disordered" evidence="13">
    <location>
        <begin position="1194"/>
        <end position="1224"/>
    </location>
</feature>
<dbReference type="Proteomes" id="UP001239994">
    <property type="component" value="Unassembled WGS sequence"/>
</dbReference>
<dbReference type="InterPro" id="IPR007512">
    <property type="entry name" value="Mic10"/>
</dbReference>
<feature type="compositionally biased region" description="Polar residues" evidence="13">
    <location>
        <begin position="105"/>
        <end position="116"/>
    </location>
</feature>
<evidence type="ECO:0000256" key="6">
    <source>
        <dbReference type="ARBA" id="ARBA00022792"/>
    </source>
</evidence>
<feature type="compositionally biased region" description="Low complexity" evidence="13">
    <location>
        <begin position="1194"/>
        <end position="1210"/>
    </location>
</feature>
<keyword evidence="9 11" id="KW-0496">Mitochondrion</keyword>
<gene>
    <name evidence="15" type="ORF">P4O66_022468</name>
</gene>
<dbReference type="GO" id="GO:0061617">
    <property type="term" value="C:MICOS complex"/>
    <property type="evidence" value="ECO:0007669"/>
    <property type="project" value="UniProtKB-UniRule"/>
</dbReference>
<dbReference type="GO" id="GO:0005615">
    <property type="term" value="C:extracellular space"/>
    <property type="evidence" value="ECO:0007669"/>
    <property type="project" value="InterPro"/>
</dbReference>
<comment type="subcellular location">
    <subcellularLocation>
        <location evidence="11">Mitochondrion inner membrane</location>
        <topology evidence="11">Single-pass membrane protein</topology>
    </subcellularLocation>
</comment>
<feature type="coiled-coil region" evidence="12">
    <location>
        <begin position="474"/>
        <end position="508"/>
    </location>
</feature>
<evidence type="ECO:0000256" key="3">
    <source>
        <dbReference type="ARBA" id="ARBA00006792"/>
    </source>
</evidence>
<name>A0AAD8ZMG8_9TELE</name>
<evidence type="ECO:0000256" key="9">
    <source>
        <dbReference type="ARBA" id="ARBA00023128"/>
    </source>
</evidence>
<feature type="coiled-coil region" evidence="12">
    <location>
        <begin position="256"/>
        <end position="326"/>
    </location>
</feature>
<keyword evidence="7" id="KW-1133">Transmembrane helix</keyword>
<evidence type="ECO:0000256" key="12">
    <source>
        <dbReference type="SAM" id="Coils"/>
    </source>
</evidence>
<feature type="non-terminal residue" evidence="15">
    <location>
        <position position="1603"/>
    </location>
</feature>
<keyword evidence="8 12" id="KW-0175">Coiled coil</keyword>
<keyword evidence="4" id="KW-0597">Phosphoprotein</keyword>
<keyword evidence="10" id="KW-0472">Membrane</keyword>
<feature type="coiled-coil region" evidence="12">
    <location>
        <begin position="362"/>
        <end position="403"/>
    </location>
</feature>
<dbReference type="GO" id="GO:0010506">
    <property type="term" value="P:regulation of autophagy"/>
    <property type="evidence" value="ECO:0007669"/>
    <property type="project" value="InterPro"/>
</dbReference>
<evidence type="ECO:0000313" key="16">
    <source>
        <dbReference type="Proteomes" id="UP001239994"/>
    </source>
</evidence>
<accession>A0AAD8ZMG8</accession>
<evidence type="ECO:0000256" key="10">
    <source>
        <dbReference type="ARBA" id="ARBA00023136"/>
    </source>
</evidence>